<dbReference type="AlphaFoldDB" id="A0A7C4RS67"/>
<dbReference type="EMBL" id="DSUH01000038">
    <property type="protein sequence ID" value="HGU31537.1"/>
    <property type="molecule type" value="Genomic_DNA"/>
</dbReference>
<reference evidence="3" key="1">
    <citation type="journal article" date="2020" name="mSystems">
        <title>Genome- and Community-Level Interaction Insights into Carbon Utilization and Element Cycling Functions of Hydrothermarchaeota in Hydrothermal Sediment.</title>
        <authorList>
            <person name="Zhou Z."/>
            <person name="Liu Y."/>
            <person name="Xu W."/>
            <person name="Pan J."/>
            <person name="Luo Z.H."/>
            <person name="Li M."/>
        </authorList>
    </citation>
    <scope>NUCLEOTIDE SEQUENCE [LARGE SCALE GENOMIC DNA]</scope>
    <source>
        <strain evidence="3">SpSt-477</strain>
    </source>
</reference>
<sequence length="321" mass="35836">MPAADEVDQWLRTADIAAASAETNTLSKLDIAETDTLMLFYSDTPEGRFCAERLQVFYESRLRETSLERIGKLGYGAAHFTSGLKALVDAAIRKVHRAREQGMLTVFCATGGFKAEIAFLNLMGALLEIEVVYIHELHRELVRLPRLPLTWDAEFVARHKDFFRWIDAEPRNSAEVESWLRSRPELRPLVEDGGDGNTYLSAAGNLLYKVAEERLSLGPRAVWPSPDPKPPQEKNHVSKVEHHRPTGWERFVERLCAIDCVASVRYDPQALGARVHVIDGAMGIIGVCFGDPGKGLPLRVETTARDEAQTELVAGYLQALK</sequence>
<dbReference type="InterPro" id="IPR013442">
    <property type="entry name" value="SSO1393-like"/>
</dbReference>
<evidence type="ECO:0000259" key="2">
    <source>
        <dbReference type="Pfam" id="PF09651"/>
    </source>
</evidence>
<comment type="caution">
    <text evidence="3">The sequence shown here is derived from an EMBL/GenBank/DDBJ whole genome shotgun (WGS) entry which is preliminary data.</text>
</comment>
<dbReference type="Pfam" id="PF09651">
    <property type="entry name" value="Cas_APE2256"/>
    <property type="match status" value="1"/>
</dbReference>
<organism evidence="3">
    <name type="scientific">Desulfatirhabdium butyrativorans</name>
    <dbReference type="NCBI Taxonomy" id="340467"/>
    <lineage>
        <taxon>Bacteria</taxon>
        <taxon>Pseudomonadati</taxon>
        <taxon>Thermodesulfobacteriota</taxon>
        <taxon>Desulfobacteria</taxon>
        <taxon>Desulfobacterales</taxon>
        <taxon>Desulfatirhabdiaceae</taxon>
        <taxon>Desulfatirhabdium</taxon>
    </lineage>
</organism>
<feature type="region of interest" description="Disordered" evidence="1">
    <location>
        <begin position="221"/>
        <end position="240"/>
    </location>
</feature>
<gene>
    <name evidence="3" type="ORF">ENS29_01615</name>
</gene>
<feature type="domain" description="CRISPR system ring nuclease SSO1393-like" evidence="2">
    <location>
        <begin position="19"/>
        <end position="147"/>
    </location>
</feature>
<accession>A0A7C4RS67</accession>
<evidence type="ECO:0000313" key="3">
    <source>
        <dbReference type="EMBL" id="HGU31537.1"/>
    </source>
</evidence>
<name>A0A7C4RS67_9BACT</name>
<evidence type="ECO:0000256" key="1">
    <source>
        <dbReference type="SAM" id="MobiDB-lite"/>
    </source>
</evidence>
<dbReference type="Gene3D" id="3.40.50.10770">
    <property type="entry name" value="Hypothetical protein VC1899 like domain (Restriction endonuclease-like)"/>
    <property type="match status" value="1"/>
</dbReference>
<dbReference type="NCBIfam" id="TIGR02619">
    <property type="entry name" value="putative CRISPR-associated protein, APE2256 family"/>
    <property type="match status" value="1"/>
</dbReference>
<feature type="compositionally biased region" description="Basic and acidic residues" evidence="1">
    <location>
        <begin position="230"/>
        <end position="240"/>
    </location>
</feature>
<protein>
    <submittedName>
        <fullName evidence="3">Putative CRISPR-associated protein</fullName>
    </submittedName>
</protein>
<proteinExistence type="predicted"/>